<sequence length="512" mass="56203">MLITGGSLGRCLYSAKRAVLEPMAPLSQKPQWLDREPARWQTTVITDTVTEQQEWLGLKETAQQFSDSLDDIRTFDRRSLASAAEIRYPTTKEEVCQALREQLQGVNSIAGMLPRFSSTIYGAKGFEIVTDADFVVCGTARAEQQAADQWAQQVPGWQDLLARPQPRAARRRATTQSQAEAEAGSVCAVVKVKLAADLPIARGDTISSILANQEKLAALMPAFQQAFALAVEEQVTHVALSSYELTIFIKRSLDITEKIIYISDPVWANQEQPSAKAYWLTFVLDAQRTLPAKQVFAREGVPFTGPGALLTLGGGRAGRPPWTWALDTQRITTVSSDRPPQEELSYGIAYADLDETRGIWCGQIAKVKEGKTHGQLVAIKTYDGSTQAAVDACVAELKAYQALKRLQGHAIPMVHYWGMLQDSFNPTLVMQHCGMSLEDVPAITTTHKKHARKALQSLHHCNYVHGNVGLSKLLWSPTEKRMMLVGLAAAKLTVSAASFAEEMAELEALLGP</sequence>
<dbReference type="InterPro" id="IPR011009">
    <property type="entry name" value="Kinase-like_dom_sf"/>
</dbReference>
<comment type="caution">
    <text evidence="1">The sequence shown here is derived from an EMBL/GenBank/DDBJ whole genome shotgun (WGS) entry which is preliminary data.</text>
</comment>
<gene>
    <name evidence="1" type="primary">g7938</name>
    <name evidence="1" type="ORF">VP750_LOCUS6816</name>
</gene>
<evidence type="ECO:0000313" key="2">
    <source>
        <dbReference type="Proteomes" id="UP001497392"/>
    </source>
</evidence>
<accession>A0ABP1G3L8</accession>
<keyword evidence="2" id="KW-1185">Reference proteome</keyword>
<dbReference type="EMBL" id="CAXHTA020000012">
    <property type="protein sequence ID" value="CAL5225157.1"/>
    <property type="molecule type" value="Genomic_DNA"/>
</dbReference>
<reference evidence="1 2" key="1">
    <citation type="submission" date="2024-06" db="EMBL/GenBank/DDBJ databases">
        <authorList>
            <person name="Kraege A."/>
            <person name="Thomma B."/>
        </authorList>
    </citation>
    <scope>NUCLEOTIDE SEQUENCE [LARGE SCALE GENOMIC DNA]</scope>
</reference>
<dbReference type="Proteomes" id="UP001497392">
    <property type="component" value="Unassembled WGS sequence"/>
</dbReference>
<evidence type="ECO:0000313" key="1">
    <source>
        <dbReference type="EMBL" id="CAL5225157.1"/>
    </source>
</evidence>
<protein>
    <submittedName>
        <fullName evidence="1">G7938 protein</fullName>
    </submittedName>
</protein>
<dbReference type="SUPFAM" id="SSF56112">
    <property type="entry name" value="Protein kinase-like (PK-like)"/>
    <property type="match status" value="1"/>
</dbReference>
<dbReference type="InterPro" id="IPR052396">
    <property type="entry name" value="Meiotic_Drive_Suppr_Kinase"/>
</dbReference>
<dbReference type="PANTHER" id="PTHR37171:SF1">
    <property type="entry name" value="SERINE_THREONINE-PROTEIN KINASE YRZF-RELATED"/>
    <property type="match status" value="1"/>
</dbReference>
<name>A0ABP1G3L8_9CHLO</name>
<proteinExistence type="predicted"/>
<dbReference type="PANTHER" id="PTHR37171">
    <property type="entry name" value="SERINE/THREONINE-PROTEIN KINASE YRZF-RELATED"/>
    <property type="match status" value="1"/>
</dbReference>
<organism evidence="1 2">
    <name type="scientific">Coccomyxa viridis</name>
    <dbReference type="NCBI Taxonomy" id="1274662"/>
    <lineage>
        <taxon>Eukaryota</taxon>
        <taxon>Viridiplantae</taxon>
        <taxon>Chlorophyta</taxon>
        <taxon>core chlorophytes</taxon>
        <taxon>Trebouxiophyceae</taxon>
        <taxon>Trebouxiophyceae incertae sedis</taxon>
        <taxon>Coccomyxaceae</taxon>
        <taxon>Coccomyxa</taxon>
    </lineage>
</organism>